<protein>
    <recommendedName>
        <fullName evidence="4">SpaA-like prealbumin fold domain-containing protein</fullName>
    </recommendedName>
</protein>
<evidence type="ECO:0000313" key="5">
    <source>
        <dbReference type="EMBL" id="HIX76158.1"/>
    </source>
</evidence>
<name>A0A9D1XAY7_9FIRM</name>
<evidence type="ECO:0000313" key="6">
    <source>
        <dbReference type="Proteomes" id="UP000886890"/>
    </source>
</evidence>
<sequence length="850" mass="94671">MKQAEAAAGYADLSAMKNGHEVAMGYEIDGDYKFVPMVTDETEIIFSGEWDNIYCRNAEADVNYISRYYPYADTEGWTNTKSAVLTNDKKGKLYVDLKNVGAYAGETINMRVTLTDWTNFTNLPSEDYANAYITMGGDTRLPQINMICVQNLSVKFSYYNDAGQPVSLKGHYTLNDLDYYQGFKILSPGGDVYYTKEAAARMGYDASTETIWADSSGTEPNQPDGWVTYTFEGSETSLQFFVDVTNPVSPDYPYRKWDVSRWAGLPDEVKGYLHRFYKGASGTHVSEETFTAWVTSEFGYTSEAVVTFSKKGNVIVEKLDSQTKEALEGAAFTCYEWTGSGWNSVGDLQWDSAEKDYRLFGLVYSSDNQGRFKIKERYSPSGYTGTWEKEFVLTESGTVTLKYQAENTRVKGQITIKKTDSETGNAVNGVVFRITAKEDIQTAGGTTIVKGGTVVDTLTVKDGSAVSGELELGTYVIQEITPAPGYVLNGEKQEAVVSDGNRQVSVTFKNTRNSITIQKVSKDDGTALPGVVFRVWNKEESGDDAQEYITDQEGKIILRGMAPGTYCCREVKSLDGYLTDDTIREFTIQNDGTVDGKAAVTLTVENDYLRLSLAKTDASTGEPVSGAKLALYNSSDDKIESWISGREPHLITKLNPGVYRLVEEQAPNGYQLAEPVVFTLEEKAGVQTVVMKDLRYTDLKIVKKICADEITWAHGTPVFFFTVEGEDLFGVNHRYQRMVEFTEDYVTAHRDDEGMVELSVTLSRIPMGNAYQIIEQEVLRYGLVQVTGTENVTVEKLSEPEEGKKPSEIFQVTADLEQQPSGTTVTFENMKYRWDDYSHNNAVVNLIPVT</sequence>
<feature type="domain" description="SpaA-like prealbumin fold" evidence="4">
    <location>
        <begin position="412"/>
        <end position="511"/>
    </location>
</feature>
<dbReference type="AlphaFoldDB" id="A0A9D1XAY7"/>
<evidence type="ECO:0000256" key="2">
    <source>
        <dbReference type="ARBA" id="ARBA00022525"/>
    </source>
</evidence>
<dbReference type="SUPFAM" id="SSF49478">
    <property type="entry name" value="Cna protein B-type domain"/>
    <property type="match status" value="1"/>
</dbReference>
<evidence type="ECO:0000259" key="4">
    <source>
        <dbReference type="Pfam" id="PF17802"/>
    </source>
</evidence>
<dbReference type="Proteomes" id="UP000886890">
    <property type="component" value="Unassembled WGS sequence"/>
</dbReference>
<evidence type="ECO:0000256" key="3">
    <source>
        <dbReference type="ARBA" id="ARBA00022729"/>
    </source>
</evidence>
<accession>A0A9D1XAY7</accession>
<keyword evidence="3" id="KW-0732">Signal</keyword>
<keyword evidence="2" id="KW-0964">Secreted</keyword>
<proteinExistence type="inferred from homology"/>
<dbReference type="PANTHER" id="PTHR36108">
    <property type="entry name" value="COLOSSIN-B-RELATED"/>
    <property type="match status" value="1"/>
</dbReference>
<evidence type="ECO:0000256" key="1">
    <source>
        <dbReference type="ARBA" id="ARBA00007257"/>
    </source>
</evidence>
<dbReference type="InterPro" id="IPR041033">
    <property type="entry name" value="SpaA_PFL_dom_1"/>
</dbReference>
<organism evidence="5 6">
    <name type="scientific">Candidatus Fusicatenibacter merdavium</name>
    <dbReference type="NCBI Taxonomy" id="2838600"/>
    <lineage>
        <taxon>Bacteria</taxon>
        <taxon>Bacillati</taxon>
        <taxon>Bacillota</taxon>
        <taxon>Clostridia</taxon>
        <taxon>Lachnospirales</taxon>
        <taxon>Lachnospiraceae</taxon>
        <taxon>Fusicatenibacter</taxon>
    </lineage>
</organism>
<comment type="similarity">
    <text evidence="1">Belongs to the serine-aspartate repeat-containing protein (SDr) family.</text>
</comment>
<gene>
    <name evidence="5" type="ORF">H9734_00960</name>
</gene>
<feature type="domain" description="SpaA-like prealbumin fold" evidence="4">
    <location>
        <begin position="514"/>
        <end position="594"/>
    </location>
</feature>
<dbReference type="Pfam" id="PF17802">
    <property type="entry name" value="SpaA"/>
    <property type="match status" value="4"/>
</dbReference>
<dbReference type="EMBL" id="DXEK01000015">
    <property type="protein sequence ID" value="HIX76158.1"/>
    <property type="molecule type" value="Genomic_DNA"/>
</dbReference>
<dbReference type="PANTHER" id="PTHR36108:SF13">
    <property type="entry name" value="COLOSSIN-B-RELATED"/>
    <property type="match status" value="1"/>
</dbReference>
<reference evidence="5" key="1">
    <citation type="journal article" date="2021" name="PeerJ">
        <title>Extensive microbial diversity within the chicken gut microbiome revealed by metagenomics and culture.</title>
        <authorList>
            <person name="Gilroy R."/>
            <person name="Ravi A."/>
            <person name="Getino M."/>
            <person name="Pursley I."/>
            <person name="Horton D.L."/>
            <person name="Alikhan N.F."/>
            <person name="Baker D."/>
            <person name="Gharbi K."/>
            <person name="Hall N."/>
            <person name="Watson M."/>
            <person name="Adriaenssens E.M."/>
            <person name="Foster-Nyarko E."/>
            <person name="Jarju S."/>
            <person name="Secka A."/>
            <person name="Antonio M."/>
            <person name="Oren A."/>
            <person name="Chaudhuri R.R."/>
            <person name="La Ragione R."/>
            <person name="Hildebrand F."/>
            <person name="Pallen M.J."/>
        </authorList>
    </citation>
    <scope>NUCLEOTIDE SEQUENCE</scope>
    <source>
        <strain evidence="5">CHK183-1962</strain>
    </source>
</reference>
<comment type="caution">
    <text evidence="5">The sequence shown here is derived from an EMBL/GenBank/DDBJ whole genome shotgun (WGS) entry which is preliminary data.</text>
</comment>
<dbReference type="InterPro" id="IPR013783">
    <property type="entry name" value="Ig-like_fold"/>
</dbReference>
<feature type="domain" description="SpaA-like prealbumin fold" evidence="4">
    <location>
        <begin position="312"/>
        <end position="404"/>
    </location>
</feature>
<reference evidence="5" key="2">
    <citation type="submission" date="2021-04" db="EMBL/GenBank/DDBJ databases">
        <authorList>
            <person name="Gilroy R."/>
        </authorList>
    </citation>
    <scope>NUCLEOTIDE SEQUENCE</scope>
    <source>
        <strain evidence="5">CHK183-1962</strain>
    </source>
</reference>
<dbReference type="Gene3D" id="2.60.40.10">
    <property type="entry name" value="Immunoglobulins"/>
    <property type="match status" value="4"/>
</dbReference>
<feature type="domain" description="SpaA-like prealbumin fold" evidence="4">
    <location>
        <begin position="611"/>
        <end position="693"/>
    </location>
</feature>